<dbReference type="OrthoDB" id="64820at2759"/>
<keyword evidence="3" id="KW-1185">Reference proteome</keyword>
<dbReference type="VEuPathDB" id="FungiDB:SDRG_15297"/>
<dbReference type="InterPro" id="IPR052727">
    <property type="entry name" value="Rab4/Rab5_effector"/>
</dbReference>
<evidence type="ECO:0000313" key="2">
    <source>
        <dbReference type="EMBL" id="EQC26874.1"/>
    </source>
</evidence>
<dbReference type="InParanoid" id="T0PN83"/>
<dbReference type="OMA" id="ICRELVC"/>
<dbReference type="Gene3D" id="3.30.530.20">
    <property type="match status" value="1"/>
</dbReference>
<feature type="region of interest" description="Disordered" evidence="1">
    <location>
        <begin position="337"/>
        <end position="382"/>
    </location>
</feature>
<dbReference type="PANTHER" id="PTHR13510:SF44">
    <property type="entry name" value="RABENOSYN-5"/>
    <property type="match status" value="1"/>
</dbReference>
<dbReference type="EMBL" id="JH767219">
    <property type="protein sequence ID" value="EQC26874.1"/>
    <property type="molecule type" value="Genomic_DNA"/>
</dbReference>
<dbReference type="PANTHER" id="PTHR13510">
    <property type="entry name" value="FYVE-FINGER-CONTAINING RAB5 EFFECTOR PROTEIN RABENOSYN-5-RELATED"/>
    <property type="match status" value="1"/>
</dbReference>
<gene>
    <name evidence="2" type="ORF">SDRG_15297</name>
</gene>
<evidence type="ECO:0000256" key="1">
    <source>
        <dbReference type="SAM" id="MobiDB-lite"/>
    </source>
</evidence>
<dbReference type="SUPFAM" id="SSF57903">
    <property type="entry name" value="FYVE/PHD zinc finger"/>
    <property type="match status" value="1"/>
</dbReference>
<reference evidence="2 3" key="1">
    <citation type="submission" date="2012-04" db="EMBL/GenBank/DDBJ databases">
        <title>The Genome Sequence of Saprolegnia declina VS20.</title>
        <authorList>
            <consortium name="The Broad Institute Genome Sequencing Platform"/>
            <person name="Russ C."/>
            <person name="Nusbaum C."/>
            <person name="Tyler B."/>
            <person name="van West P."/>
            <person name="Dieguez-Uribeondo J."/>
            <person name="de Bruijn I."/>
            <person name="Tripathy S."/>
            <person name="Jiang R."/>
            <person name="Young S.K."/>
            <person name="Zeng Q."/>
            <person name="Gargeya S."/>
            <person name="Fitzgerald M."/>
            <person name="Haas B."/>
            <person name="Abouelleil A."/>
            <person name="Alvarado L."/>
            <person name="Arachchi H.M."/>
            <person name="Berlin A."/>
            <person name="Chapman S.B."/>
            <person name="Goldberg J."/>
            <person name="Griggs A."/>
            <person name="Gujja S."/>
            <person name="Hansen M."/>
            <person name="Howarth C."/>
            <person name="Imamovic A."/>
            <person name="Larimer J."/>
            <person name="McCowen C."/>
            <person name="Montmayeur A."/>
            <person name="Murphy C."/>
            <person name="Neiman D."/>
            <person name="Pearson M."/>
            <person name="Priest M."/>
            <person name="Roberts A."/>
            <person name="Saif S."/>
            <person name="Shea T."/>
            <person name="Sisk P."/>
            <person name="Sykes S."/>
            <person name="Wortman J."/>
            <person name="Nusbaum C."/>
            <person name="Birren B."/>
        </authorList>
    </citation>
    <scope>NUCLEOTIDE SEQUENCE [LARGE SCALE GENOMIC DNA]</scope>
    <source>
        <strain evidence="2 3">VS20</strain>
    </source>
</reference>
<evidence type="ECO:0000313" key="3">
    <source>
        <dbReference type="Proteomes" id="UP000030762"/>
    </source>
</evidence>
<dbReference type="GeneID" id="19956024"/>
<sequence length="420" mass="47312">MVAVVEWSVALPDGFAVRVQKDMLDLVHAYSDSSPETREIDAYQAGYKVAHEYMTSKVFSRKCETSGYNEFLVVGNADVTIDEYVELTYCECEETFRTQQTLFYAENLLDARVLNVSLARCDDDPFRHFGVRYKKMNMAYNGVFAPRDTTYVECTGSFVNKKGLRGVYCVRESMDFDEVPEMPGVVRFYMKAMFLLTEARDGSVELLQVMTANPLGKLPAWMFNKTSMAYSHMSDDYAKYLQQKRLLAYVASKRKPRHPIKKAKVCSSCAGAFRGLRARHECWGCRESMCGKCVVPIPRALVGVDGAMKAVSEEFCKRCFLQARSYRTSSSASSFRLHASDDTTEHSHHSNQTRSSSGNESYAKDLADDDDVPMAPPQAAPAPAFDAMDIESHLSQLQLGIETQRYLVAQMRSRLEAQAV</sequence>
<organism evidence="2 3">
    <name type="scientific">Saprolegnia diclina (strain VS20)</name>
    <dbReference type="NCBI Taxonomy" id="1156394"/>
    <lineage>
        <taxon>Eukaryota</taxon>
        <taxon>Sar</taxon>
        <taxon>Stramenopiles</taxon>
        <taxon>Oomycota</taxon>
        <taxon>Saprolegniomycetes</taxon>
        <taxon>Saprolegniales</taxon>
        <taxon>Saprolegniaceae</taxon>
        <taxon>Saprolegnia</taxon>
    </lineage>
</organism>
<dbReference type="SUPFAM" id="SSF55961">
    <property type="entry name" value="Bet v1-like"/>
    <property type="match status" value="1"/>
</dbReference>
<protein>
    <recommendedName>
        <fullName evidence="4">FYVE-type domain-containing protein</fullName>
    </recommendedName>
</protein>
<evidence type="ECO:0008006" key="4">
    <source>
        <dbReference type="Google" id="ProtNLM"/>
    </source>
</evidence>
<name>T0PN83_SAPDV</name>
<feature type="compositionally biased region" description="Polar residues" evidence="1">
    <location>
        <begin position="350"/>
        <end position="360"/>
    </location>
</feature>
<accession>T0PN83</accession>
<dbReference type="AlphaFoldDB" id="T0PN83"/>
<dbReference type="InterPro" id="IPR011011">
    <property type="entry name" value="Znf_FYVE_PHD"/>
</dbReference>
<dbReference type="InterPro" id="IPR013083">
    <property type="entry name" value="Znf_RING/FYVE/PHD"/>
</dbReference>
<dbReference type="Proteomes" id="UP000030762">
    <property type="component" value="Unassembled WGS sequence"/>
</dbReference>
<feature type="compositionally biased region" description="Basic and acidic residues" evidence="1">
    <location>
        <begin position="338"/>
        <end position="348"/>
    </location>
</feature>
<proteinExistence type="predicted"/>
<dbReference type="RefSeq" id="XP_008619687.1">
    <property type="nucleotide sequence ID" value="XM_008621465.1"/>
</dbReference>
<dbReference type="Gene3D" id="3.30.40.10">
    <property type="entry name" value="Zinc/RING finger domain, C3HC4 (zinc finger)"/>
    <property type="match status" value="1"/>
</dbReference>
<dbReference type="InterPro" id="IPR023393">
    <property type="entry name" value="START-like_dom_sf"/>
</dbReference>